<dbReference type="AlphaFoldDB" id="A0A292III3"/>
<dbReference type="PANTHER" id="PTHR10286">
    <property type="entry name" value="INORGANIC PYROPHOSPHATASE"/>
    <property type="match status" value="1"/>
</dbReference>
<accession>A0A292III3</accession>
<evidence type="ECO:0000256" key="3">
    <source>
        <dbReference type="ARBA" id="ARBA00022723"/>
    </source>
</evidence>
<evidence type="ECO:0000256" key="5">
    <source>
        <dbReference type="ARBA" id="ARBA00022842"/>
    </source>
</evidence>
<dbReference type="Gene3D" id="3.90.80.10">
    <property type="entry name" value="Inorganic pyrophosphatase"/>
    <property type="match status" value="1"/>
</dbReference>
<protein>
    <recommendedName>
        <fullName evidence="2">inorganic diphosphatase</fullName>
        <ecNumber evidence="2">3.6.1.1</ecNumber>
    </recommendedName>
</protein>
<evidence type="ECO:0000256" key="2">
    <source>
        <dbReference type="ARBA" id="ARBA00012146"/>
    </source>
</evidence>
<dbReference type="Pfam" id="PF00719">
    <property type="entry name" value="Pyrophosphatase"/>
    <property type="match status" value="1"/>
</dbReference>
<reference evidence="6 7" key="1">
    <citation type="journal article" date="2015" name="Clin. Infect. Dis.">
        <title>Genomic Investigations unmask Mycoplasma amphoriforme, a new respiratory pathogen.</title>
        <authorList>
            <person name="Gillespie S.H."/>
            <person name="Ling C.L."/>
            <person name="Oravcova K."/>
            <person name="Pinheiro M."/>
            <person name="Wells L."/>
            <person name="Bryant J.M."/>
            <person name="McHugh T.D."/>
            <person name="Bebear C."/>
            <person name="Webster D."/>
            <person name="Harris S.R."/>
            <person name="Seth-Smith H.M."/>
            <person name="Thomson N.R."/>
        </authorList>
    </citation>
    <scope>NUCLEOTIDE SEQUENCE [LARGE SCALE GENOMIC DNA]</scope>
    <source>
        <strain evidence="6 7">A39</strain>
    </source>
</reference>
<keyword evidence="3" id="KW-0479">Metal-binding</keyword>
<dbReference type="KEGG" id="mamp:MAMA39_03630"/>
<dbReference type="SUPFAM" id="SSF50324">
    <property type="entry name" value="Inorganic pyrophosphatase"/>
    <property type="match status" value="1"/>
</dbReference>
<keyword evidence="5" id="KW-0460">Magnesium</keyword>
<dbReference type="InterPro" id="IPR008162">
    <property type="entry name" value="Pyrophosphatase"/>
</dbReference>
<proteinExistence type="predicted"/>
<dbReference type="GO" id="GO:0000287">
    <property type="term" value="F:magnesium ion binding"/>
    <property type="evidence" value="ECO:0007669"/>
    <property type="project" value="InterPro"/>
</dbReference>
<comment type="cofactor">
    <cofactor evidence="1">
        <name>Mg(2+)</name>
        <dbReference type="ChEBI" id="CHEBI:18420"/>
    </cofactor>
</comment>
<evidence type="ECO:0000256" key="4">
    <source>
        <dbReference type="ARBA" id="ARBA00022801"/>
    </source>
</evidence>
<evidence type="ECO:0000313" key="6">
    <source>
        <dbReference type="EMBL" id="CDN40483.1"/>
    </source>
</evidence>
<keyword evidence="7" id="KW-1185">Reference proteome</keyword>
<dbReference type="Proteomes" id="UP000261764">
    <property type="component" value="Chromosome I"/>
</dbReference>
<organism evidence="6 7">
    <name type="scientific">Mycoplasma amphoriforme A39</name>
    <dbReference type="NCBI Taxonomy" id="572419"/>
    <lineage>
        <taxon>Bacteria</taxon>
        <taxon>Bacillati</taxon>
        <taxon>Mycoplasmatota</taxon>
        <taxon>Mollicutes</taxon>
        <taxon>Mycoplasmataceae</taxon>
        <taxon>Mycoplasma</taxon>
    </lineage>
</organism>
<evidence type="ECO:0000313" key="7">
    <source>
        <dbReference type="Proteomes" id="UP000261764"/>
    </source>
</evidence>
<dbReference type="GO" id="GO:0004427">
    <property type="term" value="F:inorganic diphosphate phosphatase activity"/>
    <property type="evidence" value="ECO:0007669"/>
    <property type="project" value="UniProtKB-EC"/>
</dbReference>
<dbReference type="EC" id="3.6.1.1" evidence="2"/>
<dbReference type="InterPro" id="IPR036649">
    <property type="entry name" value="Pyrophosphatase_sf"/>
</dbReference>
<dbReference type="EMBL" id="HG937516">
    <property type="protein sequence ID" value="CDN40483.1"/>
    <property type="molecule type" value="Genomic_DNA"/>
</dbReference>
<gene>
    <name evidence="6" type="ORF">MAMA39_03630</name>
</gene>
<evidence type="ECO:0000256" key="1">
    <source>
        <dbReference type="ARBA" id="ARBA00001946"/>
    </source>
</evidence>
<keyword evidence="4" id="KW-0378">Hydrolase</keyword>
<dbReference type="GO" id="GO:0006796">
    <property type="term" value="P:phosphate-containing compound metabolic process"/>
    <property type="evidence" value="ECO:0007669"/>
    <property type="project" value="InterPro"/>
</dbReference>
<sequence length="104" mass="12220">MGMIDNGETDTKLIGVIACDPRYEHIKDLKDVSKHLLDEIQNFFETYKLLQKKWVVVTGFKDANWALQEYQECVQLMNKYGSLDKDEFIAKMKTEHPEKYMVAK</sequence>
<dbReference type="GO" id="GO:0005737">
    <property type="term" value="C:cytoplasm"/>
    <property type="evidence" value="ECO:0007669"/>
    <property type="project" value="InterPro"/>
</dbReference>
<name>A0A292III3_9MOLU</name>